<accession>A0A178IPL3</accession>
<dbReference type="Gene3D" id="3.40.50.2000">
    <property type="entry name" value="Glycogen Phosphorylase B"/>
    <property type="match status" value="2"/>
</dbReference>
<dbReference type="InterPro" id="IPR001296">
    <property type="entry name" value="Glyco_trans_1"/>
</dbReference>
<dbReference type="OrthoDB" id="139410at2"/>
<sequence>MRITITQGPFLPVPPLLGGAVEKVWFALGKEFARRGHDVTHVSRAHPSLPRREIIDGVRHLRVSGFTATPSPARRMPRDLWYGLRVLPHLPPADILVTNSFWLPVLARARRSRGLVYAHVARYPRGQLKLYRRTILQTVSEPIRQAILAEDASAAARTRVIPYPLSAGYFAPSPAPGAANTLLYAGRVHPEKGIRLLIDAFARLPEALRASWRLRIIGPWETACGGGGEQHIGELRSAAAPVADRVEFTGRIFDEAALIAHYRAARVFVYPSLAERGETFGLAALEAMASGCAPVVSSLACFRDFIRPGENGLVFDHRGSDPAAALASALGAFLADDVSINKLRRSAWQSSRAYTLEKIATRFLDDFAMLAGGPGLRPAKPDAGLISAQQESAAP</sequence>
<dbReference type="RefSeq" id="WP_068768932.1">
    <property type="nucleotide sequence ID" value="NZ_CP109796.1"/>
</dbReference>
<evidence type="ECO:0000313" key="3">
    <source>
        <dbReference type="Proteomes" id="UP000078486"/>
    </source>
</evidence>
<gene>
    <name evidence="2" type="ORF">AW736_03860</name>
</gene>
<name>A0A178IPL3_9BACT</name>
<dbReference type="EMBL" id="LRRQ01000031">
    <property type="protein sequence ID" value="OAM91277.1"/>
    <property type="molecule type" value="Genomic_DNA"/>
</dbReference>
<evidence type="ECO:0000313" key="2">
    <source>
        <dbReference type="EMBL" id="OAM91277.1"/>
    </source>
</evidence>
<dbReference type="AlphaFoldDB" id="A0A178IPL3"/>
<keyword evidence="3" id="KW-1185">Reference proteome</keyword>
<feature type="domain" description="Glycosyl transferase family 1" evidence="1">
    <location>
        <begin position="173"/>
        <end position="337"/>
    </location>
</feature>
<reference evidence="2 3" key="1">
    <citation type="submission" date="2016-01" db="EMBL/GenBank/DDBJ databases">
        <title>High potential of lignocellulose degradation of a new Verrucomicrobia species.</title>
        <authorList>
            <person name="Wang Y."/>
            <person name="Shi Y."/>
            <person name="Qiu Z."/>
            <person name="Liu S."/>
            <person name="Yang H."/>
        </authorList>
    </citation>
    <scope>NUCLEOTIDE SEQUENCE [LARGE SCALE GENOMIC DNA]</scope>
    <source>
        <strain evidence="2 3">TSB47</strain>
    </source>
</reference>
<dbReference type="Pfam" id="PF00534">
    <property type="entry name" value="Glycos_transf_1"/>
    <property type="match status" value="1"/>
</dbReference>
<organism evidence="2 3">
    <name type="scientific">Termitidicoccus mucosus</name>
    <dbReference type="NCBI Taxonomy" id="1184151"/>
    <lineage>
        <taxon>Bacteria</taxon>
        <taxon>Pseudomonadati</taxon>
        <taxon>Verrucomicrobiota</taxon>
        <taxon>Opitutia</taxon>
        <taxon>Opitutales</taxon>
        <taxon>Opitutaceae</taxon>
        <taxon>Termitidicoccus</taxon>
    </lineage>
</organism>
<evidence type="ECO:0000259" key="1">
    <source>
        <dbReference type="Pfam" id="PF00534"/>
    </source>
</evidence>
<dbReference type="Proteomes" id="UP000078486">
    <property type="component" value="Unassembled WGS sequence"/>
</dbReference>
<dbReference type="STRING" id="1184151.AW736_03860"/>
<dbReference type="CDD" id="cd03801">
    <property type="entry name" value="GT4_PimA-like"/>
    <property type="match status" value="1"/>
</dbReference>
<dbReference type="GO" id="GO:0016757">
    <property type="term" value="F:glycosyltransferase activity"/>
    <property type="evidence" value="ECO:0007669"/>
    <property type="project" value="InterPro"/>
</dbReference>
<dbReference type="SUPFAM" id="SSF53756">
    <property type="entry name" value="UDP-Glycosyltransferase/glycogen phosphorylase"/>
    <property type="match status" value="1"/>
</dbReference>
<dbReference type="PANTHER" id="PTHR12526">
    <property type="entry name" value="GLYCOSYLTRANSFERASE"/>
    <property type="match status" value="1"/>
</dbReference>
<proteinExistence type="predicted"/>
<protein>
    <recommendedName>
        <fullName evidence="1">Glycosyl transferase family 1 domain-containing protein</fullName>
    </recommendedName>
</protein>
<comment type="caution">
    <text evidence="2">The sequence shown here is derived from an EMBL/GenBank/DDBJ whole genome shotgun (WGS) entry which is preliminary data.</text>
</comment>